<sequence>MTGTRPGEPRRSVERWNQVFEALAARPRRRLILTLQEKPADSQVPLPDAAVPSAADREPSSDRDSLVLALKHRHLPLLADWGFVDWTTEPFSVQRGPRFDEVLVVLESLDANANADPARIPDPLSAAFPRSGSAAGREDG</sequence>
<name>M0LYX4_9EURY</name>
<feature type="region of interest" description="Disordered" evidence="1">
    <location>
        <begin position="115"/>
        <end position="140"/>
    </location>
</feature>
<comment type="caution">
    <text evidence="3">The sequence shown here is derived from an EMBL/GenBank/DDBJ whole genome shotgun (WGS) entry which is preliminary data.</text>
</comment>
<reference evidence="3 4" key="1">
    <citation type="journal article" date="2014" name="PLoS Genet.">
        <title>Phylogenetically driven sequencing of extremely halophilic archaea reveals strategies for static and dynamic osmo-response.</title>
        <authorList>
            <person name="Becker E.A."/>
            <person name="Seitzer P.M."/>
            <person name="Tritt A."/>
            <person name="Larsen D."/>
            <person name="Krusor M."/>
            <person name="Yao A.I."/>
            <person name="Wu D."/>
            <person name="Madern D."/>
            <person name="Eisen J.A."/>
            <person name="Darling A.E."/>
            <person name="Facciotti M.T."/>
        </authorList>
    </citation>
    <scope>NUCLEOTIDE SEQUENCE [LARGE SCALE GENOMIC DNA]</scope>
    <source>
        <strain evidence="3 4">JCM 10879</strain>
    </source>
</reference>
<dbReference type="EMBL" id="AOMA01000107">
    <property type="protein sequence ID" value="EMA37325.1"/>
    <property type="molecule type" value="Genomic_DNA"/>
</dbReference>
<feature type="domain" description="DUF7344" evidence="2">
    <location>
        <begin position="20"/>
        <end position="88"/>
    </location>
</feature>
<dbReference type="Pfam" id="PF24035">
    <property type="entry name" value="DUF7344"/>
    <property type="match status" value="1"/>
</dbReference>
<feature type="region of interest" description="Disordered" evidence="1">
    <location>
        <begin position="36"/>
        <end position="62"/>
    </location>
</feature>
<dbReference type="AlphaFoldDB" id="M0LYX4"/>
<evidence type="ECO:0000256" key="1">
    <source>
        <dbReference type="SAM" id="MobiDB-lite"/>
    </source>
</evidence>
<gene>
    <name evidence="3" type="ORF">C446_10730</name>
</gene>
<dbReference type="InterPro" id="IPR055768">
    <property type="entry name" value="DUF7344"/>
</dbReference>
<evidence type="ECO:0000313" key="3">
    <source>
        <dbReference type="EMBL" id="EMA37325.1"/>
    </source>
</evidence>
<dbReference type="Proteomes" id="UP000011607">
    <property type="component" value="Unassembled WGS sequence"/>
</dbReference>
<proteinExistence type="predicted"/>
<dbReference type="RefSeq" id="WP_006673059.1">
    <property type="nucleotide sequence ID" value="NZ_AOMA01000107.1"/>
</dbReference>
<organism evidence="3 4">
    <name type="scientific">Halobiforma nitratireducens JCM 10879</name>
    <dbReference type="NCBI Taxonomy" id="1227454"/>
    <lineage>
        <taxon>Archaea</taxon>
        <taxon>Methanobacteriati</taxon>
        <taxon>Methanobacteriota</taxon>
        <taxon>Stenosarchaea group</taxon>
        <taxon>Halobacteria</taxon>
        <taxon>Halobacteriales</taxon>
        <taxon>Natrialbaceae</taxon>
        <taxon>Halobiforma</taxon>
    </lineage>
</organism>
<dbReference type="eggNOG" id="arCOG03828">
    <property type="taxonomic scope" value="Archaea"/>
</dbReference>
<protein>
    <recommendedName>
        <fullName evidence="2">DUF7344 domain-containing protein</fullName>
    </recommendedName>
</protein>
<dbReference type="OrthoDB" id="247722at2157"/>
<evidence type="ECO:0000259" key="2">
    <source>
        <dbReference type="Pfam" id="PF24035"/>
    </source>
</evidence>
<keyword evidence="4" id="KW-1185">Reference proteome</keyword>
<accession>M0LYX4</accession>
<evidence type="ECO:0000313" key="4">
    <source>
        <dbReference type="Proteomes" id="UP000011607"/>
    </source>
</evidence>